<dbReference type="GO" id="GO:0006006">
    <property type="term" value="P:glucose metabolic process"/>
    <property type="evidence" value="ECO:0007669"/>
    <property type="project" value="UniProtKB-KW"/>
</dbReference>
<evidence type="ECO:0000256" key="10">
    <source>
        <dbReference type="RuleBase" id="RU362053"/>
    </source>
</evidence>
<dbReference type="NCBIfam" id="TIGR02493">
    <property type="entry name" value="PFLA"/>
    <property type="match status" value="1"/>
</dbReference>
<evidence type="ECO:0000256" key="1">
    <source>
        <dbReference type="ARBA" id="ARBA00002918"/>
    </source>
</evidence>
<comment type="caution">
    <text evidence="12">The sequence shown here is derived from an EMBL/GenBank/DDBJ whole genome shotgun (WGS) entry which is preliminary data.</text>
</comment>
<organism evidence="12 13">
    <name type="scientific">Rhodoferax fermentans</name>
    <dbReference type="NCBI Taxonomy" id="28066"/>
    <lineage>
        <taxon>Bacteria</taxon>
        <taxon>Pseudomonadati</taxon>
        <taxon>Pseudomonadota</taxon>
        <taxon>Betaproteobacteria</taxon>
        <taxon>Burkholderiales</taxon>
        <taxon>Comamonadaceae</taxon>
        <taxon>Rhodoferax</taxon>
    </lineage>
</organism>
<gene>
    <name evidence="12" type="ORF">RF819_18345</name>
</gene>
<protein>
    <recommendedName>
        <fullName evidence="10">Pyruvate formate-lyase-activating enzyme</fullName>
        <ecNumber evidence="10">1.97.1.4</ecNumber>
    </recommendedName>
</protein>
<dbReference type="EC" id="1.97.1.4" evidence="10"/>
<dbReference type="SUPFAM" id="SSF102114">
    <property type="entry name" value="Radical SAM enzymes"/>
    <property type="match status" value="1"/>
</dbReference>
<feature type="domain" description="Radical SAM core" evidence="11">
    <location>
        <begin position="31"/>
        <end position="256"/>
    </location>
</feature>
<evidence type="ECO:0000256" key="6">
    <source>
        <dbReference type="ARBA" id="ARBA00022723"/>
    </source>
</evidence>
<dbReference type="InterPro" id="IPR058240">
    <property type="entry name" value="rSAM_sf"/>
</dbReference>
<dbReference type="GO" id="GO:0051539">
    <property type="term" value="F:4 iron, 4 sulfur cluster binding"/>
    <property type="evidence" value="ECO:0007669"/>
    <property type="project" value="UniProtKB-UniRule"/>
</dbReference>
<evidence type="ECO:0000256" key="5">
    <source>
        <dbReference type="ARBA" id="ARBA00022691"/>
    </source>
</evidence>
<keyword evidence="12" id="KW-0670">Pyruvate</keyword>
<keyword evidence="12" id="KW-0456">Lyase</keyword>
<keyword evidence="6 10" id="KW-0479">Metal-binding</keyword>
<dbReference type="InterPro" id="IPR007197">
    <property type="entry name" value="rSAM"/>
</dbReference>
<dbReference type="Gene3D" id="3.20.20.70">
    <property type="entry name" value="Aldolase class I"/>
    <property type="match status" value="1"/>
</dbReference>
<reference evidence="12 13" key="1">
    <citation type="submission" date="2017-01" db="EMBL/GenBank/DDBJ databases">
        <title>Genome sequencing of Rhodoferax fermentans JCM 7819.</title>
        <authorList>
            <person name="Kim Y.J."/>
            <person name="Farh M.E.-A."/>
            <person name="Yang D.-C."/>
        </authorList>
    </citation>
    <scope>NUCLEOTIDE SEQUENCE [LARGE SCALE GENOMIC DNA]</scope>
    <source>
        <strain evidence="12 13">JCM 7819</strain>
    </source>
</reference>
<dbReference type="GO" id="GO:0046872">
    <property type="term" value="F:metal ion binding"/>
    <property type="evidence" value="ECO:0007669"/>
    <property type="project" value="UniProtKB-UniRule"/>
</dbReference>
<dbReference type="InterPro" id="IPR034457">
    <property type="entry name" value="Organic_radical-activating"/>
</dbReference>
<comment type="function">
    <text evidence="1">Activation of pyruvate formate-lyase 1 under anaerobic conditions by generation of an organic free radical, using S-adenosylmethionine and reduced flavodoxin as cosubstrates to produce 5'-deoxy-adenosine.</text>
</comment>
<dbReference type="PROSITE" id="PS51918">
    <property type="entry name" value="RADICAL_SAM"/>
    <property type="match status" value="1"/>
</dbReference>
<dbReference type="Proteomes" id="UP000190750">
    <property type="component" value="Unassembled WGS sequence"/>
</dbReference>
<keyword evidence="4" id="KW-0119">Carbohydrate metabolism</keyword>
<evidence type="ECO:0000256" key="7">
    <source>
        <dbReference type="ARBA" id="ARBA00023002"/>
    </source>
</evidence>
<dbReference type="PROSITE" id="PS01087">
    <property type="entry name" value="RADICAL_ACTIVATING"/>
    <property type="match status" value="1"/>
</dbReference>
<evidence type="ECO:0000256" key="8">
    <source>
        <dbReference type="ARBA" id="ARBA00023004"/>
    </source>
</evidence>
<dbReference type="AlphaFoldDB" id="A0A1T1AYR3"/>
<dbReference type="PANTHER" id="PTHR30352">
    <property type="entry name" value="PYRUVATE FORMATE-LYASE-ACTIVATING ENZYME"/>
    <property type="match status" value="1"/>
</dbReference>
<dbReference type="InterPro" id="IPR013785">
    <property type="entry name" value="Aldolase_TIM"/>
</dbReference>
<dbReference type="SFLD" id="SFLDG01066">
    <property type="entry name" value="organic_radical-activating_enz"/>
    <property type="match status" value="1"/>
</dbReference>
<comment type="catalytic activity">
    <reaction evidence="10">
        <text>glycyl-[formate C-acetyltransferase] + reduced [flavodoxin] + S-adenosyl-L-methionine = glycin-2-yl radical-[formate C-acetyltransferase] + semiquinone [flavodoxin] + 5'-deoxyadenosine + L-methionine + H(+)</text>
        <dbReference type="Rhea" id="RHEA:19225"/>
        <dbReference type="Rhea" id="RHEA-COMP:10622"/>
        <dbReference type="Rhea" id="RHEA-COMP:12190"/>
        <dbReference type="Rhea" id="RHEA-COMP:12191"/>
        <dbReference type="Rhea" id="RHEA-COMP:14480"/>
        <dbReference type="ChEBI" id="CHEBI:15378"/>
        <dbReference type="ChEBI" id="CHEBI:17319"/>
        <dbReference type="ChEBI" id="CHEBI:29947"/>
        <dbReference type="ChEBI" id="CHEBI:32722"/>
        <dbReference type="ChEBI" id="CHEBI:57618"/>
        <dbReference type="ChEBI" id="CHEBI:57844"/>
        <dbReference type="ChEBI" id="CHEBI:59789"/>
        <dbReference type="ChEBI" id="CHEBI:140311"/>
        <dbReference type="EC" id="1.97.1.4"/>
    </reaction>
</comment>
<dbReference type="GO" id="GO:0016829">
    <property type="term" value="F:lyase activity"/>
    <property type="evidence" value="ECO:0007669"/>
    <property type="project" value="UniProtKB-KW"/>
</dbReference>
<keyword evidence="9 10" id="KW-0411">Iron-sulfur</keyword>
<comment type="function">
    <text evidence="10">Activation of pyruvate formate-lyase under anaerobic conditions by generation of an organic free radical, using S-adenosylmethionine and reduced flavodoxin as cosubstrates to produce 5'-deoxy-adenosine.</text>
</comment>
<dbReference type="SFLD" id="SFLDG01067">
    <property type="entry name" value="SPASM/twitch_domain_containing"/>
    <property type="match status" value="1"/>
</dbReference>
<comment type="similarity">
    <text evidence="2 10">Belongs to the organic radical-activating enzymes family.</text>
</comment>
<evidence type="ECO:0000313" key="13">
    <source>
        <dbReference type="Proteomes" id="UP000190750"/>
    </source>
</evidence>
<keyword evidence="4" id="KW-0313">Glucose metabolism</keyword>
<dbReference type="PANTHER" id="PTHR30352:SF5">
    <property type="entry name" value="PYRUVATE FORMATE-LYASE 1-ACTIVATING ENZYME"/>
    <property type="match status" value="1"/>
</dbReference>
<dbReference type="GO" id="GO:0005737">
    <property type="term" value="C:cytoplasm"/>
    <property type="evidence" value="ECO:0007669"/>
    <property type="project" value="UniProtKB-SubCell"/>
</dbReference>
<evidence type="ECO:0000256" key="2">
    <source>
        <dbReference type="ARBA" id="ARBA00009777"/>
    </source>
</evidence>
<dbReference type="InterPro" id="IPR012838">
    <property type="entry name" value="PFL1_activating"/>
</dbReference>
<keyword evidence="7 10" id="KW-0560">Oxidoreductase</keyword>
<keyword evidence="13" id="KW-1185">Reference proteome</keyword>
<proteinExistence type="inferred from homology"/>
<dbReference type="SFLD" id="SFLDS00029">
    <property type="entry name" value="Radical_SAM"/>
    <property type="match status" value="1"/>
</dbReference>
<evidence type="ECO:0000256" key="4">
    <source>
        <dbReference type="ARBA" id="ARBA00022526"/>
    </source>
</evidence>
<comment type="subcellular location">
    <subcellularLocation>
        <location evidence="10">Cytoplasm</location>
    </subcellularLocation>
</comment>
<dbReference type="PIRSF" id="PIRSF000371">
    <property type="entry name" value="PFL_act_enz"/>
    <property type="match status" value="1"/>
</dbReference>
<evidence type="ECO:0000259" key="11">
    <source>
        <dbReference type="PROSITE" id="PS51918"/>
    </source>
</evidence>
<dbReference type="Pfam" id="PF04055">
    <property type="entry name" value="Radical_SAM"/>
    <property type="match status" value="1"/>
</dbReference>
<dbReference type="EMBL" id="MTJN01000002">
    <property type="protein sequence ID" value="OOV09276.1"/>
    <property type="molecule type" value="Genomic_DNA"/>
</dbReference>
<evidence type="ECO:0000256" key="9">
    <source>
        <dbReference type="ARBA" id="ARBA00023014"/>
    </source>
</evidence>
<keyword evidence="8 10" id="KW-0408">Iron</keyword>
<dbReference type="InterPro" id="IPR001989">
    <property type="entry name" value="Radical_activat_CS"/>
</dbReference>
<evidence type="ECO:0000313" key="12">
    <source>
        <dbReference type="EMBL" id="OOV09276.1"/>
    </source>
</evidence>
<evidence type="ECO:0000256" key="3">
    <source>
        <dbReference type="ARBA" id="ARBA00022485"/>
    </source>
</evidence>
<dbReference type="InterPro" id="IPR012839">
    <property type="entry name" value="Organic_radical_activase"/>
</dbReference>
<keyword evidence="3 10" id="KW-0004">4Fe-4S</keyword>
<accession>A0A1T1AYR3</accession>
<name>A0A1T1AYR3_RHOFE</name>
<keyword evidence="10" id="KW-0963">Cytoplasm</keyword>
<keyword evidence="5 10" id="KW-0949">S-adenosyl-L-methionine</keyword>
<dbReference type="CDD" id="cd01335">
    <property type="entry name" value="Radical_SAM"/>
    <property type="match status" value="1"/>
</dbReference>
<dbReference type="OrthoDB" id="9782387at2"/>
<comment type="cofactor">
    <cofactor evidence="10">
        <name>[4Fe-4S] cluster</name>
        <dbReference type="ChEBI" id="CHEBI:49883"/>
    </cofactor>
    <text evidence="10">Binds 1 [4Fe-4S] cluster. The cluster is coordinated with 3 cysteines and an exchangeable S-adenosyl-L-methionine.</text>
</comment>
<sequence>MRARMATNVLAPSESTPLTGRIHSLESGGMVDGPGIRFVVFTQGCPLRCLYCHNPDTQALRDGREISVDALMSEITKYRSYMKFTGGGVTLTGGEPLIQRDFTREVFRRCQELGIHTTLDTSGFAHQSVAADVVQHVDLVMLCIKAFDPDTHTRLTGVPREPSLRFAEYLNSINKKTWIRFVLVPGVTDSAANVEGLAQFLAPMTNIEKVEILPFHKMGEYKWERMGFNYELKDTPSPSVAQVQEVVETFRKYNLTVDV</sequence>
<dbReference type="GO" id="GO:0043365">
    <property type="term" value="F:[formate-C-acetyltransferase]-activating enzyme activity"/>
    <property type="evidence" value="ECO:0007669"/>
    <property type="project" value="UniProtKB-UniRule"/>
</dbReference>
<dbReference type="STRING" id="28066.RF819_18345"/>